<keyword evidence="2" id="KW-1185">Reference proteome</keyword>
<dbReference type="EMBL" id="CP124535">
    <property type="protein sequence ID" value="WGV15394.1"/>
    <property type="molecule type" value="Genomic_DNA"/>
</dbReference>
<dbReference type="NCBIfam" id="NF041373">
    <property type="entry name" value="HGG_STG"/>
    <property type="match status" value="1"/>
</dbReference>
<proteinExistence type="predicted"/>
<name>A0ABY8Q406_9RHOB</name>
<evidence type="ECO:0000313" key="2">
    <source>
        <dbReference type="Proteomes" id="UP001230978"/>
    </source>
</evidence>
<protein>
    <submittedName>
        <fullName evidence="1">HGGxSTG domain-containing protein</fullName>
    </submittedName>
</protein>
<accession>A0ABY8Q406</accession>
<dbReference type="InterPro" id="IPR047675">
    <property type="entry name" value="Putative_zinc-bd"/>
</dbReference>
<gene>
    <name evidence="1" type="ORF">QF092_14145</name>
</gene>
<reference evidence="1 2" key="1">
    <citation type="submission" date="2023-04" db="EMBL/GenBank/DDBJ databases">
        <title>YMD61, complete Genome.</title>
        <authorList>
            <person name="Zhang J."/>
        </authorList>
    </citation>
    <scope>NUCLEOTIDE SEQUENCE [LARGE SCALE GENOMIC DNA]</scope>
    <source>
        <strain evidence="1 2">YMD61</strain>
    </source>
</reference>
<dbReference type="Proteomes" id="UP001230978">
    <property type="component" value="Chromosome"/>
</dbReference>
<organism evidence="1 2">
    <name type="scientific">Fuscovulum ytuae</name>
    <dbReference type="NCBI Taxonomy" id="3042299"/>
    <lineage>
        <taxon>Bacteria</taxon>
        <taxon>Pseudomonadati</taxon>
        <taxon>Pseudomonadota</taxon>
        <taxon>Alphaproteobacteria</taxon>
        <taxon>Rhodobacterales</taxon>
        <taxon>Paracoccaceae</taxon>
        <taxon>Fuscovulum</taxon>
    </lineage>
</organism>
<sequence length="75" mass="7996">MRESARCGAKTRKGTPCLAPAVQGKARCRMHGGAKGSGAPLGNQNALKHGAHTAEMKRFNAFLREAIARSHDLLK</sequence>
<evidence type="ECO:0000313" key="1">
    <source>
        <dbReference type="EMBL" id="WGV15394.1"/>
    </source>
</evidence>
<dbReference type="RefSeq" id="WP_281464725.1">
    <property type="nucleotide sequence ID" value="NZ_CP124535.1"/>
</dbReference>